<comment type="caution">
    <text evidence="1">The sequence shown here is derived from an EMBL/GenBank/DDBJ whole genome shotgun (WGS) entry which is preliminary data.</text>
</comment>
<dbReference type="AlphaFoldDB" id="A0A0F9IAQ9"/>
<evidence type="ECO:0000313" key="1">
    <source>
        <dbReference type="EMBL" id="KKL84502.1"/>
    </source>
</evidence>
<dbReference type="EMBL" id="LAZR01021678">
    <property type="protein sequence ID" value="KKL84502.1"/>
    <property type="molecule type" value="Genomic_DNA"/>
</dbReference>
<name>A0A0F9IAQ9_9ZZZZ</name>
<accession>A0A0F9IAQ9</accession>
<sequence length="67" mass="7541">MTDSEKETITCCVCGKSGLKYPKIDRWRVVLTDENGVDSDLDADLPDYVTEQIDEIVESNNEVTWGT</sequence>
<protein>
    <submittedName>
        <fullName evidence="1">Uncharacterized protein</fullName>
    </submittedName>
</protein>
<reference evidence="1" key="1">
    <citation type="journal article" date="2015" name="Nature">
        <title>Complex archaea that bridge the gap between prokaryotes and eukaryotes.</title>
        <authorList>
            <person name="Spang A."/>
            <person name="Saw J.H."/>
            <person name="Jorgensen S.L."/>
            <person name="Zaremba-Niedzwiedzka K."/>
            <person name="Martijn J."/>
            <person name="Lind A.E."/>
            <person name="van Eijk R."/>
            <person name="Schleper C."/>
            <person name="Guy L."/>
            <person name="Ettema T.J."/>
        </authorList>
    </citation>
    <scope>NUCLEOTIDE SEQUENCE</scope>
</reference>
<gene>
    <name evidence="1" type="ORF">LCGC14_1964050</name>
</gene>
<organism evidence="1">
    <name type="scientific">marine sediment metagenome</name>
    <dbReference type="NCBI Taxonomy" id="412755"/>
    <lineage>
        <taxon>unclassified sequences</taxon>
        <taxon>metagenomes</taxon>
        <taxon>ecological metagenomes</taxon>
    </lineage>
</organism>
<proteinExistence type="predicted"/>